<dbReference type="PANTHER" id="PTHR24559">
    <property type="entry name" value="TRANSPOSON TY3-I GAG-POL POLYPROTEIN"/>
    <property type="match status" value="1"/>
</dbReference>
<keyword evidence="3" id="KW-1185">Reference proteome</keyword>
<dbReference type="Gene3D" id="3.10.10.10">
    <property type="entry name" value="HIV Type 1 Reverse Transcriptase, subunit A, domain 1"/>
    <property type="match status" value="1"/>
</dbReference>
<dbReference type="SUPFAM" id="SSF56672">
    <property type="entry name" value="DNA/RNA polymerases"/>
    <property type="match status" value="1"/>
</dbReference>
<keyword evidence="2" id="KW-0548">Nucleotidyltransferase</keyword>
<dbReference type="Gene3D" id="3.30.70.270">
    <property type="match status" value="1"/>
</dbReference>
<proteinExistence type="predicted"/>
<dbReference type="GO" id="GO:0003887">
    <property type="term" value="F:DNA-directed DNA polymerase activity"/>
    <property type="evidence" value="ECO:0007669"/>
    <property type="project" value="UniProtKB-KW"/>
</dbReference>
<keyword evidence="2" id="KW-0808">Transferase</keyword>
<evidence type="ECO:0000313" key="2">
    <source>
        <dbReference type="EMBL" id="GJT32886.1"/>
    </source>
</evidence>
<feature type="domain" description="Reverse transcriptase" evidence="1">
    <location>
        <begin position="228"/>
        <end position="322"/>
    </location>
</feature>
<gene>
    <name evidence="2" type="ORF">Tco_0923305</name>
</gene>
<organism evidence="2 3">
    <name type="scientific">Tanacetum coccineum</name>
    <dbReference type="NCBI Taxonomy" id="301880"/>
    <lineage>
        <taxon>Eukaryota</taxon>
        <taxon>Viridiplantae</taxon>
        <taxon>Streptophyta</taxon>
        <taxon>Embryophyta</taxon>
        <taxon>Tracheophyta</taxon>
        <taxon>Spermatophyta</taxon>
        <taxon>Magnoliopsida</taxon>
        <taxon>eudicotyledons</taxon>
        <taxon>Gunneridae</taxon>
        <taxon>Pentapetalae</taxon>
        <taxon>asterids</taxon>
        <taxon>campanulids</taxon>
        <taxon>Asterales</taxon>
        <taxon>Asteraceae</taxon>
        <taxon>Asteroideae</taxon>
        <taxon>Anthemideae</taxon>
        <taxon>Anthemidinae</taxon>
        <taxon>Tanacetum</taxon>
    </lineage>
</organism>
<evidence type="ECO:0000313" key="3">
    <source>
        <dbReference type="Proteomes" id="UP001151760"/>
    </source>
</evidence>
<reference evidence="2" key="1">
    <citation type="journal article" date="2022" name="Int. J. Mol. Sci.">
        <title>Draft Genome of Tanacetum Coccineum: Genomic Comparison of Closely Related Tanacetum-Family Plants.</title>
        <authorList>
            <person name="Yamashiro T."/>
            <person name="Shiraishi A."/>
            <person name="Nakayama K."/>
            <person name="Satake H."/>
        </authorList>
    </citation>
    <scope>NUCLEOTIDE SEQUENCE</scope>
</reference>
<reference evidence="2" key="2">
    <citation type="submission" date="2022-01" db="EMBL/GenBank/DDBJ databases">
        <authorList>
            <person name="Yamashiro T."/>
            <person name="Shiraishi A."/>
            <person name="Satake H."/>
            <person name="Nakayama K."/>
        </authorList>
    </citation>
    <scope>NUCLEOTIDE SEQUENCE</scope>
</reference>
<protein>
    <submittedName>
        <fullName evidence="2">DNA-directed DNA polymerase</fullName>
    </submittedName>
</protein>
<dbReference type="Proteomes" id="UP001151760">
    <property type="component" value="Unassembled WGS sequence"/>
</dbReference>
<sequence>MLLVFNKKITLRVGDDKVIFNIDKSIKRPTTKDDECYGIDDLDETINEEAHELLANEEPNSILSRGLEKSIDQSDLECCESANSDEKLGSDSKKSIRQYAYLYGDKSFPIIISSELSEKEKISLLQLLERRKGAIAWKKSNIKGISPSYCTHKILMGDDYKPVIQPQRRLNSKVHDVMKNEIVKLLDSMLIYSISDSSWVSPIHVVPKKGGMTVVLNDNNELIPPRTVSRWRVCIDYRKLNDATRKDHFPLPFIDQMLERLCGNEYYYFLDGFSGFFQIPIAPKDQEKTIFTCPYGTFAYRRMPFGLCNAPATFQRCMTAIFGE</sequence>
<evidence type="ECO:0000259" key="1">
    <source>
        <dbReference type="Pfam" id="PF00078"/>
    </source>
</evidence>
<dbReference type="InterPro" id="IPR043128">
    <property type="entry name" value="Rev_trsase/Diguanyl_cyclase"/>
</dbReference>
<dbReference type="EMBL" id="BQNB010014829">
    <property type="protein sequence ID" value="GJT32886.1"/>
    <property type="molecule type" value="Genomic_DNA"/>
</dbReference>
<dbReference type="InterPro" id="IPR053134">
    <property type="entry name" value="RNA-dir_DNA_polymerase"/>
</dbReference>
<dbReference type="InterPro" id="IPR043502">
    <property type="entry name" value="DNA/RNA_pol_sf"/>
</dbReference>
<dbReference type="PANTHER" id="PTHR24559:SF444">
    <property type="entry name" value="REVERSE TRANSCRIPTASE DOMAIN-CONTAINING PROTEIN"/>
    <property type="match status" value="1"/>
</dbReference>
<accession>A0ABQ5D0M1</accession>
<comment type="caution">
    <text evidence="2">The sequence shown here is derived from an EMBL/GenBank/DDBJ whole genome shotgun (WGS) entry which is preliminary data.</text>
</comment>
<dbReference type="InterPro" id="IPR000477">
    <property type="entry name" value="RT_dom"/>
</dbReference>
<dbReference type="CDD" id="cd01647">
    <property type="entry name" value="RT_LTR"/>
    <property type="match status" value="1"/>
</dbReference>
<keyword evidence="2" id="KW-0239">DNA-directed DNA polymerase</keyword>
<name>A0ABQ5D0M1_9ASTR</name>
<dbReference type="Pfam" id="PF00078">
    <property type="entry name" value="RVT_1"/>
    <property type="match status" value="1"/>
</dbReference>